<dbReference type="SUPFAM" id="SSF50800">
    <property type="entry name" value="PK beta-barrel domain-like"/>
    <property type="match status" value="1"/>
</dbReference>
<dbReference type="InterPro" id="IPR001697">
    <property type="entry name" value="Pyr_Knase"/>
</dbReference>
<organism evidence="21 22">
    <name type="scientific">Thermococcus piezophilus</name>
    <dbReference type="NCBI Taxonomy" id="1712654"/>
    <lineage>
        <taxon>Archaea</taxon>
        <taxon>Methanobacteriati</taxon>
        <taxon>Methanobacteriota</taxon>
        <taxon>Thermococci</taxon>
        <taxon>Thermococcales</taxon>
        <taxon>Thermococcaceae</taxon>
        <taxon>Thermococcus</taxon>
    </lineage>
</organism>
<dbReference type="InterPro" id="IPR015806">
    <property type="entry name" value="Pyrv_Knase_insert_dom_sf"/>
</dbReference>
<dbReference type="PRINTS" id="PR01050">
    <property type="entry name" value="PYRUVTKNASE"/>
</dbReference>
<evidence type="ECO:0000259" key="20">
    <source>
        <dbReference type="Pfam" id="PF02887"/>
    </source>
</evidence>
<dbReference type="InterPro" id="IPR015793">
    <property type="entry name" value="Pyrv_Knase_brl"/>
</dbReference>
<dbReference type="Pfam" id="PF00224">
    <property type="entry name" value="PK"/>
    <property type="match status" value="1"/>
</dbReference>
<feature type="domain" description="Pyruvate kinase C-terminal" evidence="20">
    <location>
        <begin position="368"/>
        <end position="475"/>
    </location>
</feature>
<accession>A0A172WJ84</accession>
<evidence type="ECO:0000256" key="2">
    <source>
        <dbReference type="ARBA" id="ARBA00001958"/>
    </source>
</evidence>
<comment type="pathway">
    <text evidence="3 18">Carbohydrate degradation; glycolysis; pyruvate from D-glyceraldehyde 3-phosphate: step 5/5.</text>
</comment>
<sequence>MRLPSHKTKIIATIGPASLKRKTVETMVKAGMSVARINFAHGDFEQHAKTVELVRKVSDRLNRPIAILGDLPGVKIRVGEIQNGSVTLRRWQTITLTTRDVVGNEAEIPVQFKDFPKMVSKGDVIYLSDGFIALRVEEVHDIDVVCKVLVGGTLFSHKGINVPNARIAIDAVTEKDLQFLEFAIEHGMDAVGISFVGSAYDVLKVRRFVEERNAKIFIIAKIERPDAVKNFDQILSAADGIMIARGDLGVEMPIERLPVLQKKLLKKANMAGKPAITATQMLESMTQEKLPTRAEVTDVANAILDGTDAVMLSEETAVGKYPVDAIKMMAKIARTTEAYRDSLWSTRVVEWKMSEWKGQMPKKSTIKDAIARSIIEALNSIDIKYILTPTRTGETARLISRFKPRQWILAFATDEKVANSLMFSYGVYPFLVEETSEREILNLIKGLGLVNENDTVLLTKGTPIGKTAGTNTIRIFTVG</sequence>
<proteinExistence type="inferred from homology"/>
<dbReference type="InterPro" id="IPR018209">
    <property type="entry name" value="Pyrv_Knase_AS"/>
</dbReference>
<dbReference type="NCBIfam" id="NF004978">
    <property type="entry name" value="PRK06354.1"/>
    <property type="match status" value="1"/>
</dbReference>
<comment type="similarity">
    <text evidence="4 18">Belongs to the pyruvate kinase family.</text>
</comment>
<dbReference type="InterPro" id="IPR040442">
    <property type="entry name" value="Pyrv_kinase-like_dom_sf"/>
</dbReference>
<dbReference type="STRING" id="1712654.A7C91_10110"/>
<dbReference type="InterPro" id="IPR015795">
    <property type="entry name" value="Pyrv_Knase_C"/>
</dbReference>
<keyword evidence="9" id="KW-0547">Nucleotide-binding</keyword>
<dbReference type="NCBIfam" id="NF004491">
    <property type="entry name" value="PRK05826.1"/>
    <property type="match status" value="1"/>
</dbReference>
<evidence type="ECO:0000256" key="13">
    <source>
        <dbReference type="ARBA" id="ARBA00022958"/>
    </source>
</evidence>
<dbReference type="SUPFAM" id="SSF52935">
    <property type="entry name" value="PK C-terminal domain-like"/>
    <property type="match status" value="1"/>
</dbReference>
<dbReference type="FunFam" id="2.40.33.10:FF:000001">
    <property type="entry name" value="Pyruvate kinase"/>
    <property type="match status" value="1"/>
</dbReference>
<comment type="cofactor">
    <cofactor evidence="1">
        <name>Mg(2+)</name>
        <dbReference type="ChEBI" id="CHEBI:18420"/>
    </cofactor>
</comment>
<dbReference type="NCBIfam" id="TIGR01064">
    <property type="entry name" value="pyruv_kin"/>
    <property type="match status" value="1"/>
</dbReference>
<dbReference type="Gene3D" id="3.40.1380.20">
    <property type="entry name" value="Pyruvate kinase, C-terminal domain"/>
    <property type="match status" value="1"/>
</dbReference>
<evidence type="ECO:0000256" key="8">
    <source>
        <dbReference type="ARBA" id="ARBA00022723"/>
    </source>
</evidence>
<dbReference type="InterPro" id="IPR011037">
    <property type="entry name" value="Pyrv_Knase-like_insert_dom_sf"/>
</dbReference>
<evidence type="ECO:0000256" key="10">
    <source>
        <dbReference type="ARBA" id="ARBA00022777"/>
    </source>
</evidence>
<evidence type="ECO:0000256" key="16">
    <source>
        <dbReference type="ARBA" id="ARBA00048152"/>
    </source>
</evidence>
<dbReference type="GO" id="GO:0016301">
    <property type="term" value="F:kinase activity"/>
    <property type="evidence" value="ECO:0007669"/>
    <property type="project" value="UniProtKB-KW"/>
</dbReference>
<keyword evidence="14 18" id="KW-0324">Glycolysis</keyword>
<dbReference type="EMBL" id="CP015520">
    <property type="protein sequence ID" value="ANF23470.1"/>
    <property type="molecule type" value="Genomic_DNA"/>
</dbReference>
<keyword evidence="15 21" id="KW-0670">Pyruvate</keyword>
<evidence type="ECO:0000256" key="12">
    <source>
        <dbReference type="ARBA" id="ARBA00022842"/>
    </source>
</evidence>
<evidence type="ECO:0000256" key="9">
    <source>
        <dbReference type="ARBA" id="ARBA00022741"/>
    </source>
</evidence>
<feature type="domain" description="Pyruvate kinase barrel" evidence="19">
    <location>
        <begin position="6"/>
        <end position="326"/>
    </location>
</feature>
<evidence type="ECO:0000313" key="22">
    <source>
        <dbReference type="Proteomes" id="UP000076969"/>
    </source>
</evidence>
<dbReference type="KEGG" id="tpie:A7C91_10110"/>
<dbReference type="RefSeq" id="WP_068667159.1">
    <property type="nucleotide sequence ID" value="NZ_CP015520.1"/>
</dbReference>
<dbReference type="AlphaFoldDB" id="A0A172WJ84"/>
<comment type="catalytic activity">
    <reaction evidence="16 18">
        <text>pyruvate + ATP = phosphoenolpyruvate + ADP + H(+)</text>
        <dbReference type="Rhea" id="RHEA:18157"/>
        <dbReference type="ChEBI" id="CHEBI:15361"/>
        <dbReference type="ChEBI" id="CHEBI:15378"/>
        <dbReference type="ChEBI" id="CHEBI:30616"/>
        <dbReference type="ChEBI" id="CHEBI:58702"/>
        <dbReference type="ChEBI" id="CHEBI:456216"/>
        <dbReference type="EC" id="2.7.1.40"/>
    </reaction>
</comment>
<dbReference type="GO" id="GO:0005524">
    <property type="term" value="F:ATP binding"/>
    <property type="evidence" value="ECO:0007669"/>
    <property type="project" value="UniProtKB-KW"/>
</dbReference>
<dbReference type="FunFam" id="3.40.1380.20:FF:000013">
    <property type="entry name" value="Pyruvate kinase"/>
    <property type="match status" value="1"/>
</dbReference>
<dbReference type="SUPFAM" id="SSF51621">
    <property type="entry name" value="Phosphoenolpyruvate/pyruvate domain"/>
    <property type="match status" value="1"/>
</dbReference>
<keyword evidence="11" id="KW-0067">ATP-binding</keyword>
<dbReference type="Pfam" id="PF02887">
    <property type="entry name" value="PK_C"/>
    <property type="match status" value="1"/>
</dbReference>
<dbReference type="EC" id="2.7.1.40" evidence="6 17"/>
<evidence type="ECO:0000256" key="3">
    <source>
        <dbReference type="ARBA" id="ARBA00004997"/>
    </source>
</evidence>
<evidence type="ECO:0000256" key="6">
    <source>
        <dbReference type="ARBA" id="ARBA00012142"/>
    </source>
</evidence>
<evidence type="ECO:0000256" key="7">
    <source>
        <dbReference type="ARBA" id="ARBA00022679"/>
    </source>
</evidence>
<evidence type="ECO:0000256" key="1">
    <source>
        <dbReference type="ARBA" id="ARBA00001946"/>
    </source>
</evidence>
<evidence type="ECO:0000256" key="14">
    <source>
        <dbReference type="ARBA" id="ARBA00023152"/>
    </source>
</evidence>
<dbReference type="InterPro" id="IPR015813">
    <property type="entry name" value="Pyrv/PenolPyrv_kinase-like_dom"/>
</dbReference>
<dbReference type="GO" id="GO:0000287">
    <property type="term" value="F:magnesium ion binding"/>
    <property type="evidence" value="ECO:0007669"/>
    <property type="project" value="UniProtKB-UniRule"/>
</dbReference>
<evidence type="ECO:0000313" key="21">
    <source>
        <dbReference type="EMBL" id="ANF23470.1"/>
    </source>
</evidence>
<dbReference type="Proteomes" id="UP000076969">
    <property type="component" value="Chromosome"/>
</dbReference>
<keyword evidence="10 18" id="KW-0418">Kinase</keyword>
<dbReference type="OrthoDB" id="56298at2157"/>
<evidence type="ECO:0000256" key="5">
    <source>
        <dbReference type="ARBA" id="ARBA00011881"/>
    </source>
</evidence>
<protein>
    <recommendedName>
        <fullName evidence="6 17">Pyruvate kinase</fullName>
        <ecNumber evidence="6 17">2.7.1.40</ecNumber>
    </recommendedName>
</protein>
<evidence type="ECO:0000256" key="18">
    <source>
        <dbReference type="RuleBase" id="RU000504"/>
    </source>
</evidence>
<dbReference type="GO" id="GO:0030955">
    <property type="term" value="F:potassium ion binding"/>
    <property type="evidence" value="ECO:0007669"/>
    <property type="project" value="UniProtKB-UniRule"/>
</dbReference>
<evidence type="ECO:0000256" key="11">
    <source>
        <dbReference type="ARBA" id="ARBA00022840"/>
    </source>
</evidence>
<dbReference type="GeneID" id="28496550"/>
<dbReference type="GO" id="GO:0004743">
    <property type="term" value="F:pyruvate kinase activity"/>
    <property type="evidence" value="ECO:0007669"/>
    <property type="project" value="UniProtKB-UniRule"/>
</dbReference>
<comment type="subunit">
    <text evidence="5">Homotetramer.</text>
</comment>
<gene>
    <name evidence="21" type="ORF">A7C91_10110</name>
</gene>
<keyword evidence="13" id="KW-0630">Potassium</keyword>
<dbReference type="UniPathway" id="UPA00109">
    <property type="reaction ID" value="UER00188"/>
</dbReference>
<keyword evidence="12 18" id="KW-0460">Magnesium</keyword>
<name>A0A172WJ84_9EURY</name>
<dbReference type="Gene3D" id="3.20.20.60">
    <property type="entry name" value="Phosphoenolpyruvate-binding domains"/>
    <property type="match status" value="1"/>
</dbReference>
<keyword evidence="7 18" id="KW-0808">Transferase</keyword>
<reference evidence="22" key="1">
    <citation type="journal article" date="2016" name="Syst. Appl. Microbiol.">
        <title>Thermococcus piezophilus sp. nov., a novel hyperthermophilic and piezophilic archaeon with a broad pressure range for growth, isolated from a deepest hydrothermal vent at the Mid-Cayman Rise.</title>
        <authorList>
            <person name="Dalmasso C."/>
            <person name="Oger P."/>
            <person name="Selva G."/>
            <person name="Courtine D."/>
            <person name="L'Haridon S."/>
            <person name="Garlaschelli A."/>
            <person name="Roussel E."/>
            <person name="Miyazaki J."/>
            <person name="Reveillaud J."/>
            <person name="Jebbar M."/>
            <person name="Takai K."/>
            <person name="Maignien L."/>
            <person name="Alain K."/>
        </authorList>
    </citation>
    <scope>NUCLEOTIDE SEQUENCE [LARGE SCALE GENOMIC DNA]</scope>
    <source>
        <strain evidence="22">CDGS</strain>
    </source>
</reference>
<keyword evidence="22" id="KW-1185">Reference proteome</keyword>
<evidence type="ECO:0000256" key="17">
    <source>
        <dbReference type="NCBIfam" id="TIGR01064"/>
    </source>
</evidence>
<dbReference type="PROSITE" id="PS00110">
    <property type="entry name" value="PYRUVATE_KINASE"/>
    <property type="match status" value="1"/>
</dbReference>
<dbReference type="InterPro" id="IPR036918">
    <property type="entry name" value="Pyrv_Knase_C_sf"/>
</dbReference>
<keyword evidence="8" id="KW-0479">Metal-binding</keyword>
<evidence type="ECO:0000256" key="4">
    <source>
        <dbReference type="ARBA" id="ARBA00008663"/>
    </source>
</evidence>
<dbReference type="PANTHER" id="PTHR11817">
    <property type="entry name" value="PYRUVATE KINASE"/>
    <property type="match status" value="1"/>
</dbReference>
<evidence type="ECO:0000256" key="15">
    <source>
        <dbReference type="ARBA" id="ARBA00023317"/>
    </source>
</evidence>
<dbReference type="Gene3D" id="2.40.33.10">
    <property type="entry name" value="PK beta-barrel domain-like"/>
    <property type="match status" value="1"/>
</dbReference>
<comment type="cofactor">
    <cofactor evidence="2">
        <name>K(+)</name>
        <dbReference type="ChEBI" id="CHEBI:29103"/>
    </cofactor>
</comment>
<evidence type="ECO:0000259" key="19">
    <source>
        <dbReference type="Pfam" id="PF00224"/>
    </source>
</evidence>